<name>C3J7X3_POREA</name>
<reference evidence="1 2" key="1">
    <citation type="submission" date="2009-04" db="EMBL/GenBank/DDBJ databases">
        <authorList>
            <person name="Sebastian Y."/>
            <person name="Madupu R."/>
            <person name="Durkin A.S."/>
            <person name="Torralba M."/>
            <person name="Methe B."/>
            <person name="Sutton G.G."/>
            <person name="Strausberg R.L."/>
            <person name="Nelson K.E."/>
        </authorList>
    </citation>
    <scope>NUCLEOTIDE SEQUENCE [LARGE SCALE GENOMIC DNA]</scope>
    <source>
        <strain evidence="2">ATCC 35406 / BCRC 14492 / JCM 8526 / NCTC 13058 / HG 370</strain>
    </source>
</reference>
<dbReference type="EMBL" id="ACNN01000005">
    <property type="protein sequence ID" value="EEN83535.1"/>
    <property type="molecule type" value="Genomic_DNA"/>
</dbReference>
<proteinExistence type="predicted"/>
<dbReference type="Proteomes" id="UP000004295">
    <property type="component" value="Unassembled WGS sequence"/>
</dbReference>
<evidence type="ECO:0000313" key="2">
    <source>
        <dbReference type="Proteomes" id="UP000004295"/>
    </source>
</evidence>
<evidence type="ECO:0000313" key="1">
    <source>
        <dbReference type="EMBL" id="EEN83535.1"/>
    </source>
</evidence>
<gene>
    <name evidence="1" type="ORF">POREN0001_1216</name>
</gene>
<sequence>MGFSLRADEKRLRNAYKESNAFPSPQWEISLAERGDLLPRQYFSQPNKYPSFP</sequence>
<dbReference type="AlphaFoldDB" id="C3J7X3"/>
<accession>C3J7X3</accession>
<protein>
    <submittedName>
        <fullName evidence="1">Uncharacterized protein</fullName>
    </submittedName>
</protein>
<keyword evidence="2" id="KW-1185">Reference proteome</keyword>
<organism evidence="1 2">
    <name type="scientific">Porphyromonas endodontalis (strain ATCC 35406 / DSM 24491 / JCM 8526 / CCUG 16442 / BCRC 14492 / NCTC 13058 / HG 370)</name>
    <name type="common">Bacteroides endodontalis</name>
    <dbReference type="NCBI Taxonomy" id="553175"/>
    <lineage>
        <taxon>Bacteria</taxon>
        <taxon>Pseudomonadati</taxon>
        <taxon>Bacteroidota</taxon>
        <taxon>Bacteroidia</taxon>
        <taxon>Bacteroidales</taxon>
        <taxon>Porphyromonadaceae</taxon>
        <taxon>Porphyromonas</taxon>
    </lineage>
</organism>
<comment type="caution">
    <text evidence="1">The sequence shown here is derived from an EMBL/GenBank/DDBJ whole genome shotgun (WGS) entry which is preliminary data.</text>
</comment>